<reference evidence="2" key="1">
    <citation type="journal article" date="2023" name="Science">
        <title>Genome structures resolve the early diversification of teleost fishes.</title>
        <authorList>
            <person name="Parey E."/>
            <person name="Louis A."/>
            <person name="Montfort J."/>
            <person name="Bouchez O."/>
            <person name="Roques C."/>
            <person name="Iampietro C."/>
            <person name="Lluch J."/>
            <person name="Castinel A."/>
            <person name="Donnadieu C."/>
            <person name="Desvignes T."/>
            <person name="Floi Bucao C."/>
            <person name="Jouanno E."/>
            <person name="Wen M."/>
            <person name="Mejri S."/>
            <person name="Dirks R."/>
            <person name="Jansen H."/>
            <person name="Henkel C."/>
            <person name="Chen W.J."/>
            <person name="Zahm M."/>
            <person name="Cabau C."/>
            <person name="Klopp C."/>
            <person name="Thompson A.W."/>
            <person name="Robinson-Rechavi M."/>
            <person name="Braasch I."/>
            <person name="Lecointre G."/>
            <person name="Bobe J."/>
            <person name="Postlethwait J.H."/>
            <person name="Berthelot C."/>
            <person name="Roest Crollius H."/>
            <person name="Guiguen Y."/>
        </authorList>
    </citation>
    <scope>NUCLEOTIDE SEQUENCE</scope>
    <source>
        <strain evidence="2">WJC10195</strain>
    </source>
</reference>
<feature type="region of interest" description="Disordered" evidence="1">
    <location>
        <begin position="19"/>
        <end position="54"/>
    </location>
</feature>
<evidence type="ECO:0000256" key="1">
    <source>
        <dbReference type="SAM" id="MobiDB-lite"/>
    </source>
</evidence>
<sequence>MSRVPLHIAKRATTTTNPCATLTASGMSRRRPTEGCGETVPRGRGSRASSADKDTARKALRVILDSEQPFRARSIRK</sequence>
<gene>
    <name evidence="2" type="ORF">SKAU_G00322740</name>
</gene>
<dbReference type="Proteomes" id="UP001152622">
    <property type="component" value="Chromosome 14"/>
</dbReference>
<comment type="caution">
    <text evidence="2">The sequence shown here is derived from an EMBL/GenBank/DDBJ whole genome shotgun (WGS) entry which is preliminary data.</text>
</comment>
<proteinExistence type="predicted"/>
<keyword evidence="3" id="KW-1185">Reference proteome</keyword>
<evidence type="ECO:0000313" key="3">
    <source>
        <dbReference type="Proteomes" id="UP001152622"/>
    </source>
</evidence>
<accession>A0A9Q1IJY2</accession>
<protein>
    <submittedName>
        <fullName evidence="2">Uncharacterized protein</fullName>
    </submittedName>
</protein>
<organism evidence="2 3">
    <name type="scientific">Synaphobranchus kaupii</name>
    <name type="common">Kaup's arrowtooth eel</name>
    <dbReference type="NCBI Taxonomy" id="118154"/>
    <lineage>
        <taxon>Eukaryota</taxon>
        <taxon>Metazoa</taxon>
        <taxon>Chordata</taxon>
        <taxon>Craniata</taxon>
        <taxon>Vertebrata</taxon>
        <taxon>Euteleostomi</taxon>
        <taxon>Actinopterygii</taxon>
        <taxon>Neopterygii</taxon>
        <taxon>Teleostei</taxon>
        <taxon>Anguilliformes</taxon>
        <taxon>Synaphobranchidae</taxon>
        <taxon>Synaphobranchus</taxon>
    </lineage>
</organism>
<name>A0A9Q1IJY2_SYNKA</name>
<evidence type="ECO:0000313" key="2">
    <source>
        <dbReference type="EMBL" id="KAJ8342346.1"/>
    </source>
</evidence>
<dbReference type="EMBL" id="JAINUF010000014">
    <property type="protein sequence ID" value="KAJ8342346.1"/>
    <property type="molecule type" value="Genomic_DNA"/>
</dbReference>
<dbReference type="AlphaFoldDB" id="A0A9Q1IJY2"/>